<dbReference type="InterPro" id="IPR050561">
    <property type="entry name" value="PTP"/>
</dbReference>
<evidence type="ECO:0000313" key="18">
    <source>
        <dbReference type="EMBL" id="ODQ74757.1"/>
    </source>
</evidence>
<evidence type="ECO:0000256" key="2">
    <source>
        <dbReference type="ARBA" id="ARBA00004496"/>
    </source>
</evidence>
<dbReference type="Pfam" id="PF00782">
    <property type="entry name" value="DSPc"/>
    <property type="match status" value="1"/>
</dbReference>
<dbReference type="FunFam" id="3.90.190.10:FF:000073">
    <property type="entry name" value="Tyrosine-protein phosphatase CDC14"/>
    <property type="match status" value="1"/>
</dbReference>
<evidence type="ECO:0000256" key="10">
    <source>
        <dbReference type="ARBA" id="ARBA00022912"/>
    </source>
</evidence>
<evidence type="ECO:0000313" key="19">
    <source>
        <dbReference type="Proteomes" id="UP000094385"/>
    </source>
</evidence>
<dbReference type="Pfam" id="PF14671">
    <property type="entry name" value="DSPn"/>
    <property type="match status" value="1"/>
</dbReference>
<dbReference type="SMART" id="SM00404">
    <property type="entry name" value="PTPc_motif"/>
    <property type="match status" value="1"/>
</dbReference>
<dbReference type="GO" id="GO:0016479">
    <property type="term" value="P:negative regulation of transcription by RNA polymerase I"/>
    <property type="evidence" value="ECO:0007669"/>
    <property type="project" value="EnsemblFungi"/>
</dbReference>
<dbReference type="GO" id="GO:0140013">
    <property type="term" value="P:meiotic nuclear division"/>
    <property type="evidence" value="ECO:0007669"/>
    <property type="project" value="EnsemblFungi"/>
</dbReference>
<dbReference type="CDD" id="cd14499">
    <property type="entry name" value="CDC14_C"/>
    <property type="match status" value="1"/>
</dbReference>
<dbReference type="CDD" id="cd17657">
    <property type="entry name" value="CDC14_N"/>
    <property type="match status" value="1"/>
</dbReference>
<dbReference type="GO" id="GO:0120105">
    <property type="term" value="C:mitotic actomyosin contractile ring, intermediate layer"/>
    <property type="evidence" value="ECO:0007669"/>
    <property type="project" value="EnsemblFungi"/>
</dbReference>
<keyword evidence="8" id="KW-0498">Mitosis</keyword>
<dbReference type="GO" id="GO:1990023">
    <property type="term" value="C:mitotic spindle midzone"/>
    <property type="evidence" value="ECO:0007669"/>
    <property type="project" value="EnsemblFungi"/>
</dbReference>
<evidence type="ECO:0000256" key="4">
    <source>
        <dbReference type="ARBA" id="ARBA00013064"/>
    </source>
</evidence>
<dbReference type="FunFam" id="3.90.190.10:FF:000038">
    <property type="entry name" value="Tyrosine-protein phosphatase CDC14"/>
    <property type="match status" value="1"/>
</dbReference>
<sequence length="526" mass="58667">MPSQPSPRRVRIPTIEFLKDRLYLGAFDSTPQDTDSIVHFSVDDSLPYNAFHHDFGPLHIGHLYRFAVALHETLAEEENKSRAVVFYSRTNPRARANAACVLCCYMVLVQSWPPHLALAPIAQAEPPYMPFRDAGYSVADFTLSVQDVVYGVWKAKDKGLLDMREFNLEEYEKYERVEMGDFNTIPPHFVAFASPQYTSSPDSTPRKVPAAIRNVLDFFVENNVALVVRLNSPLYDKRIFENRDIQHVDMIFEDGTCPDMDMVRRFIGACVEVTSQDKLIAVHCKAGLGRTGCLIGAFLIYAYSFTASEVISYMRFMRPGMVVGPQQHWLYIHQHDFRDWRYTMVLGAPSAALSGYRPLVPLSSLKEKTASPRTPIRSILGEVENNAALPAPTPGQPRKPSPAQSRSRSVSDAPEERHTERDVDEHMTILNDENAGIDDTEALVVRKTRSTTVSPSGRSVSFSAVTTTTTTTMTTTTVASPGSSTRISSVRPQRRVNSGSIPVEKVRGASGGIRKVSAKSTKRLPY</sequence>
<evidence type="ECO:0000256" key="12">
    <source>
        <dbReference type="ARBA" id="ARBA00023254"/>
    </source>
</evidence>
<dbReference type="PROSITE" id="PS50054">
    <property type="entry name" value="TYR_PHOSPHATASE_DUAL"/>
    <property type="match status" value="1"/>
</dbReference>
<dbReference type="GO" id="GO:2000786">
    <property type="term" value="P:positive regulation of autophagosome assembly"/>
    <property type="evidence" value="ECO:0007669"/>
    <property type="project" value="EnsemblFungi"/>
</dbReference>
<evidence type="ECO:0000259" key="16">
    <source>
        <dbReference type="PROSITE" id="PS50054"/>
    </source>
</evidence>
<keyword evidence="11" id="KW-0539">Nucleus</keyword>
<dbReference type="PROSITE" id="PS50056">
    <property type="entry name" value="TYR_PHOSPHATASE_2"/>
    <property type="match status" value="1"/>
</dbReference>
<dbReference type="GO" id="GO:0051229">
    <property type="term" value="P:meiotic spindle disassembly"/>
    <property type="evidence" value="ECO:0007669"/>
    <property type="project" value="EnsemblFungi"/>
</dbReference>
<dbReference type="SMART" id="SM00195">
    <property type="entry name" value="DSPc"/>
    <property type="match status" value="1"/>
</dbReference>
<feature type="compositionally biased region" description="Pro residues" evidence="15">
    <location>
        <begin position="391"/>
        <end position="400"/>
    </location>
</feature>
<dbReference type="GO" id="GO:0051301">
    <property type="term" value="P:cell division"/>
    <property type="evidence" value="ECO:0007669"/>
    <property type="project" value="UniProtKB-KW"/>
</dbReference>
<protein>
    <recommendedName>
        <fullName evidence="14">Tyrosine-protein phosphatase CDC14</fullName>
        <ecNumber evidence="4">3.1.3.48</ecNumber>
    </recommendedName>
</protein>
<dbReference type="OrthoDB" id="5632at2759"/>
<dbReference type="EC" id="3.1.3.48" evidence="4"/>
<keyword evidence="6" id="KW-0597">Phosphoprotein</keyword>
<proteinExistence type="inferred from homology"/>
<evidence type="ECO:0000256" key="11">
    <source>
        <dbReference type="ARBA" id="ARBA00023242"/>
    </source>
</evidence>
<keyword evidence="10" id="KW-0904">Protein phosphatase</keyword>
<dbReference type="InterPro" id="IPR003595">
    <property type="entry name" value="Tyr_Pase_cat"/>
</dbReference>
<dbReference type="InterPro" id="IPR000340">
    <property type="entry name" value="Dual-sp_phosphatase_cat-dom"/>
</dbReference>
<evidence type="ECO:0000256" key="7">
    <source>
        <dbReference type="ARBA" id="ARBA00022618"/>
    </source>
</evidence>
<dbReference type="AlphaFoldDB" id="A0A1E3QCJ5"/>
<dbReference type="GO" id="GO:1903501">
    <property type="term" value="P:positive regulation of mitotic actomyosin contractile ring assembly"/>
    <property type="evidence" value="ECO:0007669"/>
    <property type="project" value="EnsemblFungi"/>
</dbReference>
<dbReference type="Gene3D" id="3.90.190.10">
    <property type="entry name" value="Protein tyrosine phosphatase superfamily"/>
    <property type="match status" value="2"/>
</dbReference>
<evidence type="ECO:0000256" key="8">
    <source>
        <dbReference type="ARBA" id="ARBA00022776"/>
    </source>
</evidence>
<dbReference type="GO" id="GO:0071470">
    <property type="term" value="P:cellular response to osmotic stress"/>
    <property type="evidence" value="ECO:0007669"/>
    <property type="project" value="EnsemblFungi"/>
</dbReference>
<dbReference type="GO" id="GO:1902846">
    <property type="term" value="P:positive regulation of mitotic spindle elongation"/>
    <property type="evidence" value="ECO:0007669"/>
    <property type="project" value="EnsemblFungi"/>
</dbReference>
<dbReference type="EMBL" id="KV454291">
    <property type="protein sequence ID" value="ODQ74757.1"/>
    <property type="molecule type" value="Genomic_DNA"/>
</dbReference>
<reference evidence="18 19" key="1">
    <citation type="journal article" date="2016" name="Proc. Natl. Acad. Sci. U.S.A.">
        <title>Comparative genomics of biotechnologically important yeasts.</title>
        <authorList>
            <person name="Riley R."/>
            <person name="Haridas S."/>
            <person name="Wolfe K.H."/>
            <person name="Lopes M.R."/>
            <person name="Hittinger C.T."/>
            <person name="Goeker M."/>
            <person name="Salamov A.A."/>
            <person name="Wisecaver J.H."/>
            <person name="Long T.M."/>
            <person name="Calvey C.H."/>
            <person name="Aerts A.L."/>
            <person name="Barry K.W."/>
            <person name="Choi C."/>
            <person name="Clum A."/>
            <person name="Coughlan A.Y."/>
            <person name="Deshpande S."/>
            <person name="Douglass A.P."/>
            <person name="Hanson S.J."/>
            <person name="Klenk H.-P."/>
            <person name="LaButti K.M."/>
            <person name="Lapidus A."/>
            <person name="Lindquist E.A."/>
            <person name="Lipzen A.M."/>
            <person name="Meier-Kolthoff J.P."/>
            <person name="Ohm R.A."/>
            <person name="Otillar R.P."/>
            <person name="Pangilinan J.L."/>
            <person name="Peng Y."/>
            <person name="Rokas A."/>
            <person name="Rosa C.A."/>
            <person name="Scheuner C."/>
            <person name="Sibirny A.A."/>
            <person name="Slot J.C."/>
            <person name="Stielow J.B."/>
            <person name="Sun H."/>
            <person name="Kurtzman C.P."/>
            <person name="Blackwell M."/>
            <person name="Grigoriev I.V."/>
            <person name="Jeffries T.W."/>
        </authorList>
    </citation>
    <scope>NUCLEOTIDE SEQUENCE [LARGE SCALE GENOMIC DNA]</scope>
    <source>
        <strain evidence="18 19">NRRL Y-11557</strain>
    </source>
</reference>
<feature type="compositionally biased region" description="Polar residues" evidence="15">
    <location>
        <begin position="478"/>
        <end position="500"/>
    </location>
</feature>
<evidence type="ECO:0000256" key="9">
    <source>
        <dbReference type="ARBA" id="ARBA00022801"/>
    </source>
</evidence>
<dbReference type="PANTHER" id="PTHR23339">
    <property type="entry name" value="TYROSINE SPECIFIC PROTEIN PHOSPHATASE AND DUAL SPECIFICITY PROTEIN PHOSPHATASE"/>
    <property type="match status" value="1"/>
</dbReference>
<keyword evidence="13" id="KW-0131">Cell cycle</keyword>
<dbReference type="InterPro" id="IPR029021">
    <property type="entry name" value="Prot-tyrosine_phosphatase-like"/>
</dbReference>
<dbReference type="GO" id="GO:0006974">
    <property type="term" value="P:DNA damage response"/>
    <property type="evidence" value="ECO:0007669"/>
    <property type="project" value="EnsemblFungi"/>
</dbReference>
<keyword evidence="19" id="KW-1185">Reference proteome</keyword>
<dbReference type="GO" id="GO:0000422">
    <property type="term" value="P:autophagy of mitochondrion"/>
    <property type="evidence" value="ECO:0007669"/>
    <property type="project" value="EnsemblFungi"/>
</dbReference>
<feature type="compositionally biased region" description="Basic residues" evidence="15">
    <location>
        <begin position="516"/>
        <end position="526"/>
    </location>
</feature>
<dbReference type="GO" id="GO:0140602">
    <property type="term" value="C:nucleolar peripheral inclusion body"/>
    <property type="evidence" value="ECO:0007669"/>
    <property type="project" value="EnsemblFungi"/>
</dbReference>
<feature type="region of interest" description="Disordered" evidence="15">
    <location>
        <begin position="371"/>
        <end position="425"/>
    </location>
</feature>
<evidence type="ECO:0000256" key="15">
    <source>
        <dbReference type="SAM" id="MobiDB-lite"/>
    </source>
</evidence>
<dbReference type="InterPro" id="IPR000387">
    <property type="entry name" value="Tyr_Pase_dom"/>
</dbReference>
<dbReference type="STRING" id="675824.A0A1E3QCJ5"/>
<evidence type="ECO:0000256" key="6">
    <source>
        <dbReference type="ARBA" id="ARBA00022553"/>
    </source>
</evidence>
<evidence type="ECO:0000256" key="14">
    <source>
        <dbReference type="ARBA" id="ARBA00069949"/>
    </source>
</evidence>
<feature type="domain" description="Tyrosine specific protein phosphatases" evidence="17">
    <location>
        <begin position="264"/>
        <end position="329"/>
    </location>
</feature>
<keyword evidence="9" id="KW-0378">Hydrolase</keyword>
<accession>A0A1E3QCJ5</accession>
<comment type="similarity">
    <text evidence="3">Belongs to the protein-tyrosine phosphatase family. Non-receptor class CDC14 subfamily.</text>
</comment>
<dbReference type="GO" id="GO:0044878">
    <property type="term" value="P:mitotic cytokinesis checkpoint signaling"/>
    <property type="evidence" value="ECO:0007669"/>
    <property type="project" value="EnsemblFungi"/>
</dbReference>
<dbReference type="Proteomes" id="UP000094385">
    <property type="component" value="Unassembled WGS sequence"/>
</dbReference>
<dbReference type="InterPro" id="IPR020422">
    <property type="entry name" value="TYR_PHOSPHATASE_DUAL_dom"/>
</dbReference>
<dbReference type="PROSITE" id="PS00383">
    <property type="entry name" value="TYR_PHOSPHATASE_1"/>
    <property type="match status" value="1"/>
</dbReference>
<feature type="domain" description="Tyrosine-protein phosphatase" evidence="16">
    <location>
        <begin position="181"/>
        <end position="343"/>
    </location>
</feature>
<evidence type="ECO:0000256" key="1">
    <source>
        <dbReference type="ARBA" id="ARBA00004123"/>
    </source>
</evidence>
<organism evidence="18 19">
    <name type="scientific">Lipomyces starkeyi NRRL Y-11557</name>
    <dbReference type="NCBI Taxonomy" id="675824"/>
    <lineage>
        <taxon>Eukaryota</taxon>
        <taxon>Fungi</taxon>
        <taxon>Dikarya</taxon>
        <taxon>Ascomycota</taxon>
        <taxon>Saccharomycotina</taxon>
        <taxon>Lipomycetes</taxon>
        <taxon>Lipomycetales</taxon>
        <taxon>Lipomycetaceae</taxon>
        <taxon>Lipomyces</taxon>
    </lineage>
</organism>
<evidence type="ECO:0000259" key="17">
    <source>
        <dbReference type="PROSITE" id="PS50056"/>
    </source>
</evidence>
<dbReference type="GO" id="GO:0030869">
    <property type="term" value="C:RENT complex"/>
    <property type="evidence" value="ECO:0007669"/>
    <property type="project" value="EnsemblFungi"/>
</dbReference>
<dbReference type="GO" id="GO:0031031">
    <property type="term" value="P:positive regulation of septation initiation signaling"/>
    <property type="evidence" value="ECO:0007669"/>
    <property type="project" value="EnsemblFungi"/>
</dbReference>
<dbReference type="GO" id="GO:0005935">
    <property type="term" value="C:cellular bud neck"/>
    <property type="evidence" value="ECO:0007669"/>
    <property type="project" value="EnsemblFungi"/>
</dbReference>
<evidence type="ECO:0000256" key="3">
    <source>
        <dbReference type="ARBA" id="ARBA00007315"/>
    </source>
</evidence>
<dbReference type="GO" id="GO:0071958">
    <property type="term" value="C:new mitotic spindle pole body"/>
    <property type="evidence" value="ECO:0007669"/>
    <property type="project" value="EnsemblFungi"/>
</dbReference>
<evidence type="ECO:0000256" key="5">
    <source>
        <dbReference type="ARBA" id="ARBA00022490"/>
    </source>
</evidence>
<dbReference type="GO" id="GO:0000776">
    <property type="term" value="C:kinetochore"/>
    <property type="evidence" value="ECO:0007669"/>
    <property type="project" value="EnsemblFungi"/>
</dbReference>
<dbReference type="GO" id="GO:0004725">
    <property type="term" value="F:protein tyrosine phosphatase activity"/>
    <property type="evidence" value="ECO:0007669"/>
    <property type="project" value="UniProtKB-EC"/>
</dbReference>
<feature type="compositionally biased region" description="Basic and acidic residues" evidence="15">
    <location>
        <begin position="414"/>
        <end position="425"/>
    </location>
</feature>
<dbReference type="InterPro" id="IPR029260">
    <property type="entry name" value="DSPn"/>
</dbReference>
<keyword evidence="12" id="KW-0469">Meiosis</keyword>
<feature type="region of interest" description="Disordered" evidence="15">
    <location>
        <begin position="474"/>
        <end position="526"/>
    </location>
</feature>
<name>A0A1E3QCJ5_LIPST</name>
<dbReference type="SUPFAM" id="SSF52799">
    <property type="entry name" value="(Phosphotyrosine protein) phosphatases II"/>
    <property type="match status" value="2"/>
</dbReference>
<dbReference type="GO" id="GO:0004722">
    <property type="term" value="F:protein serine/threonine phosphatase activity"/>
    <property type="evidence" value="ECO:0007669"/>
    <property type="project" value="EnsemblFungi"/>
</dbReference>
<dbReference type="GO" id="GO:0140429">
    <property type="term" value="P:positive regulation of mitotic sister chromatid biorientation"/>
    <property type="evidence" value="ECO:0007669"/>
    <property type="project" value="EnsemblFungi"/>
</dbReference>
<dbReference type="GO" id="GO:0070550">
    <property type="term" value="P:rDNA chromatin condensation"/>
    <property type="evidence" value="ECO:0007669"/>
    <property type="project" value="EnsemblFungi"/>
</dbReference>
<evidence type="ECO:0000256" key="13">
    <source>
        <dbReference type="ARBA" id="ARBA00023306"/>
    </source>
</evidence>
<dbReference type="GO" id="GO:0005654">
    <property type="term" value="C:nucleoplasm"/>
    <property type="evidence" value="ECO:0007669"/>
    <property type="project" value="EnsemblFungi"/>
</dbReference>
<dbReference type="InterPro" id="IPR044506">
    <property type="entry name" value="CDC14_C"/>
</dbReference>
<keyword evidence="7" id="KW-0132">Cell division</keyword>
<keyword evidence="5" id="KW-0963">Cytoplasm</keyword>
<comment type="subcellular location">
    <subcellularLocation>
        <location evidence="2">Cytoplasm</location>
    </subcellularLocation>
    <subcellularLocation>
        <location evidence="1">Nucleus</location>
    </subcellularLocation>
</comment>
<gene>
    <name evidence="18" type="ORF">LIPSTDRAFT_228081</name>
</gene>
<dbReference type="GO" id="GO:0031536">
    <property type="term" value="P:positive regulation of exit from mitosis"/>
    <property type="evidence" value="ECO:0007669"/>
    <property type="project" value="EnsemblFungi"/>
</dbReference>
<dbReference type="InterPro" id="IPR016130">
    <property type="entry name" value="Tyr_Pase_AS"/>
</dbReference>